<dbReference type="Bgee" id="ENSCSAG00000016727">
    <property type="expression patterns" value="Expressed in blood"/>
</dbReference>
<dbReference type="eggNOG" id="ENOG502TEYE">
    <property type="taxonomic scope" value="Eukaryota"/>
</dbReference>
<dbReference type="Ensembl" id="ENSCSAT00000014824.1">
    <property type="protein sequence ID" value="ENSCSAP00000012785.1"/>
    <property type="gene ID" value="ENSCSAG00000016727.1"/>
</dbReference>
<name>A0A0D9RVZ6_CHLSB</name>
<organism evidence="1 2">
    <name type="scientific">Chlorocebus sabaeus</name>
    <name type="common">Green monkey</name>
    <name type="synonym">Simia sabaea</name>
    <dbReference type="NCBI Taxonomy" id="60711"/>
    <lineage>
        <taxon>Eukaryota</taxon>
        <taxon>Metazoa</taxon>
        <taxon>Chordata</taxon>
        <taxon>Craniata</taxon>
        <taxon>Vertebrata</taxon>
        <taxon>Euteleostomi</taxon>
        <taxon>Mammalia</taxon>
        <taxon>Eutheria</taxon>
        <taxon>Euarchontoglires</taxon>
        <taxon>Primates</taxon>
        <taxon>Haplorrhini</taxon>
        <taxon>Catarrhini</taxon>
        <taxon>Cercopithecidae</taxon>
        <taxon>Cercopithecinae</taxon>
        <taxon>Chlorocebus</taxon>
    </lineage>
</organism>
<accession>A0A0D9RVZ6</accession>
<protein>
    <submittedName>
        <fullName evidence="1">Uncharacterized protein</fullName>
    </submittedName>
</protein>
<dbReference type="Proteomes" id="UP000029965">
    <property type="component" value="Chromosome 27"/>
</dbReference>
<reference evidence="1" key="2">
    <citation type="submission" date="2025-08" db="UniProtKB">
        <authorList>
            <consortium name="Ensembl"/>
        </authorList>
    </citation>
    <scope>IDENTIFICATION</scope>
</reference>
<proteinExistence type="predicted"/>
<sequence>REKNQSTNKLSLKLITQIHTASYLSNQSELLQWRCFIGGKYSITPFQTSGDNCPSLLRTSFFKGVRNYL</sequence>
<dbReference type="AlphaFoldDB" id="A0A0D9RVZ6"/>
<evidence type="ECO:0000313" key="1">
    <source>
        <dbReference type="Ensembl" id="ENSCSAP00000012785.1"/>
    </source>
</evidence>
<reference evidence="1 2" key="1">
    <citation type="submission" date="2014-03" db="EMBL/GenBank/DDBJ databases">
        <authorList>
            <person name="Warren W."/>
            <person name="Wilson R.K."/>
        </authorList>
    </citation>
    <scope>NUCLEOTIDE SEQUENCE</scope>
</reference>
<dbReference type="EMBL" id="AQIB01114431">
    <property type="status" value="NOT_ANNOTATED_CDS"/>
    <property type="molecule type" value="Genomic_DNA"/>
</dbReference>
<reference evidence="1" key="3">
    <citation type="submission" date="2025-09" db="UniProtKB">
        <authorList>
            <consortium name="Ensembl"/>
        </authorList>
    </citation>
    <scope>IDENTIFICATION</scope>
</reference>
<keyword evidence="2" id="KW-1185">Reference proteome</keyword>
<evidence type="ECO:0000313" key="2">
    <source>
        <dbReference type="Proteomes" id="UP000029965"/>
    </source>
</evidence>